<evidence type="ECO:0000259" key="2">
    <source>
        <dbReference type="PROSITE" id="PS51819"/>
    </source>
</evidence>
<evidence type="ECO:0000313" key="4">
    <source>
        <dbReference type="EMBL" id="SQB45768.1"/>
    </source>
</evidence>
<keyword evidence="5" id="KW-1185">Reference proteome</keyword>
<dbReference type="EMBL" id="UAWB01000012">
    <property type="protein sequence ID" value="SQB45768.1"/>
    <property type="molecule type" value="Genomic_DNA"/>
</dbReference>
<dbReference type="GO" id="GO:0046872">
    <property type="term" value="F:metal ion binding"/>
    <property type="evidence" value="ECO:0007669"/>
    <property type="project" value="UniProtKB-KW"/>
</dbReference>
<dbReference type="EMBL" id="FNEG01000005">
    <property type="protein sequence ID" value="SDJ34867.1"/>
    <property type="molecule type" value="Genomic_DNA"/>
</dbReference>
<dbReference type="GO" id="GO:0004493">
    <property type="term" value="F:methylmalonyl-CoA epimerase activity"/>
    <property type="evidence" value="ECO:0007669"/>
    <property type="project" value="TreeGrafter"/>
</dbReference>
<dbReference type="PROSITE" id="PS51819">
    <property type="entry name" value="VOC"/>
    <property type="match status" value="1"/>
</dbReference>
<feature type="domain" description="VOC" evidence="2">
    <location>
        <begin position="2"/>
        <end position="130"/>
    </location>
</feature>
<dbReference type="InterPro" id="IPR029068">
    <property type="entry name" value="Glyas_Bleomycin-R_OHBP_Dase"/>
</dbReference>
<keyword evidence="1" id="KW-0479">Metal-binding</keyword>
<proteinExistence type="predicted"/>
<reference evidence="4 6" key="2">
    <citation type="submission" date="2018-06" db="EMBL/GenBank/DDBJ databases">
        <authorList>
            <consortium name="Pathogen Informatics"/>
            <person name="Doyle S."/>
        </authorList>
    </citation>
    <scope>NUCLEOTIDE SEQUENCE [LARGE SCALE GENOMIC DNA]</scope>
    <source>
        <strain evidence="4 6">NCTC13492</strain>
    </source>
</reference>
<name>A0A2X2WYK8_CHRJE</name>
<evidence type="ECO:0000256" key="1">
    <source>
        <dbReference type="ARBA" id="ARBA00022723"/>
    </source>
</evidence>
<dbReference type="STRING" id="445960.SAMN05421542_3263"/>
<sequence length="130" mass="14840">MKVHHYGLATKSIEKSVKTFLSLGYEKCSEVIFDPLQGVNLLFLKNENDHLIELVEPVAEENPVSKILSKSGSSLYHICYEVENFEQKIEELKKQRFVQVISPTPAIAFNGRNICFLYNPNLGLIELLEK</sequence>
<evidence type="ECO:0000313" key="6">
    <source>
        <dbReference type="Proteomes" id="UP000251670"/>
    </source>
</evidence>
<dbReference type="OrthoDB" id="9788468at2"/>
<dbReference type="Gene3D" id="3.10.180.10">
    <property type="entry name" value="2,3-Dihydroxybiphenyl 1,2-Dioxygenase, domain 1"/>
    <property type="match status" value="1"/>
</dbReference>
<evidence type="ECO:0000313" key="5">
    <source>
        <dbReference type="Proteomes" id="UP000199426"/>
    </source>
</evidence>
<dbReference type="RefSeq" id="WP_089737500.1">
    <property type="nucleotide sequence ID" value="NZ_FNEG01000005.1"/>
</dbReference>
<organism evidence="4 6">
    <name type="scientific">Chryseobacterium jejuense</name>
    <dbReference type="NCBI Taxonomy" id="445960"/>
    <lineage>
        <taxon>Bacteria</taxon>
        <taxon>Pseudomonadati</taxon>
        <taxon>Bacteroidota</taxon>
        <taxon>Flavobacteriia</taxon>
        <taxon>Flavobacteriales</taxon>
        <taxon>Weeksellaceae</taxon>
        <taxon>Chryseobacterium group</taxon>
        <taxon>Chryseobacterium</taxon>
    </lineage>
</organism>
<dbReference type="PANTHER" id="PTHR43048">
    <property type="entry name" value="METHYLMALONYL-COA EPIMERASE"/>
    <property type="match status" value="1"/>
</dbReference>
<reference evidence="3 5" key="1">
    <citation type="submission" date="2016-10" db="EMBL/GenBank/DDBJ databases">
        <authorList>
            <person name="Varghese N."/>
            <person name="Submissions S."/>
        </authorList>
    </citation>
    <scope>NUCLEOTIDE SEQUENCE [LARGE SCALE GENOMIC DNA]</scope>
    <source>
        <strain evidence="3 5">DSM 19299</strain>
    </source>
</reference>
<dbReference type="AlphaFoldDB" id="A0A2X2WYK8"/>
<dbReference type="PANTHER" id="PTHR43048:SF3">
    <property type="entry name" value="METHYLMALONYL-COA EPIMERASE, MITOCHONDRIAL"/>
    <property type="match status" value="1"/>
</dbReference>
<dbReference type="Proteomes" id="UP000251670">
    <property type="component" value="Unassembled WGS sequence"/>
</dbReference>
<dbReference type="GO" id="GO:0046491">
    <property type="term" value="P:L-methylmalonyl-CoA metabolic process"/>
    <property type="evidence" value="ECO:0007669"/>
    <property type="project" value="TreeGrafter"/>
</dbReference>
<dbReference type="Proteomes" id="UP000199426">
    <property type="component" value="Unassembled WGS sequence"/>
</dbReference>
<dbReference type="InterPro" id="IPR037523">
    <property type="entry name" value="VOC_core"/>
</dbReference>
<accession>A0A2X2WYK8</accession>
<protein>
    <submittedName>
        <fullName evidence="4">Methylmalonyl-CoA epimerase</fullName>
    </submittedName>
</protein>
<dbReference type="Pfam" id="PF13669">
    <property type="entry name" value="Glyoxalase_4"/>
    <property type="match status" value="1"/>
</dbReference>
<gene>
    <name evidence="4" type="ORF">NCTC13492_02824</name>
    <name evidence="3" type="ORF">SAMN05421542_3263</name>
</gene>
<evidence type="ECO:0000313" key="3">
    <source>
        <dbReference type="EMBL" id="SDJ34867.1"/>
    </source>
</evidence>
<dbReference type="InterPro" id="IPR051785">
    <property type="entry name" value="MMCE/EMCE_epimerase"/>
</dbReference>
<dbReference type="SUPFAM" id="SSF54593">
    <property type="entry name" value="Glyoxalase/Bleomycin resistance protein/Dihydroxybiphenyl dioxygenase"/>
    <property type="match status" value="1"/>
</dbReference>